<sequence>MKRRVPSKVAEGRPGRVEAAPRRGPWRALTPSLCRAADGLAGSRCARSRPRRQLVRRPRVPTAGPLNAASFCLVALYHFLKPSRARNQPQQTHGTATQT</sequence>
<dbReference type="EMBL" id="JAINUG010000004">
    <property type="protein sequence ID" value="KAJ8417319.1"/>
    <property type="molecule type" value="Genomic_DNA"/>
</dbReference>
<organism evidence="2 3">
    <name type="scientific">Aldrovandia affinis</name>
    <dbReference type="NCBI Taxonomy" id="143900"/>
    <lineage>
        <taxon>Eukaryota</taxon>
        <taxon>Metazoa</taxon>
        <taxon>Chordata</taxon>
        <taxon>Craniata</taxon>
        <taxon>Vertebrata</taxon>
        <taxon>Euteleostomi</taxon>
        <taxon>Actinopterygii</taxon>
        <taxon>Neopterygii</taxon>
        <taxon>Teleostei</taxon>
        <taxon>Notacanthiformes</taxon>
        <taxon>Halosauridae</taxon>
        <taxon>Aldrovandia</taxon>
    </lineage>
</organism>
<protein>
    <submittedName>
        <fullName evidence="2">Uncharacterized protein</fullName>
    </submittedName>
</protein>
<feature type="region of interest" description="Disordered" evidence="1">
    <location>
        <begin position="1"/>
        <end position="25"/>
    </location>
</feature>
<evidence type="ECO:0000313" key="3">
    <source>
        <dbReference type="Proteomes" id="UP001221898"/>
    </source>
</evidence>
<gene>
    <name evidence="2" type="ORF">AAFF_G00285460</name>
</gene>
<name>A0AAD7TAD5_9TELE</name>
<evidence type="ECO:0000313" key="2">
    <source>
        <dbReference type="EMBL" id="KAJ8417319.1"/>
    </source>
</evidence>
<feature type="compositionally biased region" description="Basic and acidic residues" evidence="1">
    <location>
        <begin position="10"/>
        <end position="21"/>
    </location>
</feature>
<reference evidence="2" key="1">
    <citation type="journal article" date="2023" name="Science">
        <title>Genome structures resolve the early diversification of teleost fishes.</title>
        <authorList>
            <person name="Parey E."/>
            <person name="Louis A."/>
            <person name="Montfort J."/>
            <person name="Bouchez O."/>
            <person name="Roques C."/>
            <person name="Iampietro C."/>
            <person name="Lluch J."/>
            <person name="Castinel A."/>
            <person name="Donnadieu C."/>
            <person name="Desvignes T."/>
            <person name="Floi Bucao C."/>
            <person name="Jouanno E."/>
            <person name="Wen M."/>
            <person name="Mejri S."/>
            <person name="Dirks R."/>
            <person name="Jansen H."/>
            <person name="Henkel C."/>
            <person name="Chen W.J."/>
            <person name="Zahm M."/>
            <person name="Cabau C."/>
            <person name="Klopp C."/>
            <person name="Thompson A.W."/>
            <person name="Robinson-Rechavi M."/>
            <person name="Braasch I."/>
            <person name="Lecointre G."/>
            <person name="Bobe J."/>
            <person name="Postlethwait J.H."/>
            <person name="Berthelot C."/>
            <person name="Roest Crollius H."/>
            <person name="Guiguen Y."/>
        </authorList>
    </citation>
    <scope>NUCLEOTIDE SEQUENCE</scope>
    <source>
        <strain evidence="2">NC1722</strain>
    </source>
</reference>
<proteinExistence type="predicted"/>
<evidence type="ECO:0000256" key="1">
    <source>
        <dbReference type="SAM" id="MobiDB-lite"/>
    </source>
</evidence>
<dbReference type="AlphaFoldDB" id="A0AAD7TAD5"/>
<dbReference type="Proteomes" id="UP001221898">
    <property type="component" value="Unassembled WGS sequence"/>
</dbReference>
<accession>A0AAD7TAD5</accession>
<comment type="caution">
    <text evidence="2">The sequence shown here is derived from an EMBL/GenBank/DDBJ whole genome shotgun (WGS) entry which is preliminary data.</text>
</comment>
<keyword evidence="3" id="KW-1185">Reference proteome</keyword>